<name>E7GJX5_CLOS6</name>
<dbReference type="Proteomes" id="UP000002970">
    <property type="component" value="Unassembled WGS sequence"/>
</dbReference>
<evidence type="ECO:0000313" key="1">
    <source>
        <dbReference type="EMBL" id="EGA94869.1"/>
    </source>
</evidence>
<protein>
    <submittedName>
        <fullName evidence="1">Uncharacterized protein</fullName>
    </submittedName>
</protein>
<dbReference type="AlphaFoldDB" id="E7GJX5"/>
<evidence type="ECO:0000313" key="2">
    <source>
        <dbReference type="Proteomes" id="UP000002970"/>
    </source>
</evidence>
<dbReference type="eggNOG" id="ENOG5033X38">
    <property type="taxonomic scope" value="Bacteria"/>
</dbReference>
<proteinExistence type="predicted"/>
<dbReference type="EMBL" id="ADLQ01000032">
    <property type="protein sequence ID" value="EGA94869.1"/>
    <property type="molecule type" value="Genomic_DNA"/>
</dbReference>
<dbReference type="STRING" id="1512.GCA_900049235_01333"/>
<keyword evidence="2" id="KW-1185">Reference proteome</keyword>
<gene>
    <name evidence="1" type="ORF">HMPREF9474_01220</name>
</gene>
<sequence length="83" mass="10143">MVLETGEGILLKQMRKLGRKAGKSPCPRERMKWMRAYGEQEHHGKYVLDDYTFSRNHRKAVTIRRWKRNLKRKARKYNRLRLD</sequence>
<reference evidence="1 2" key="1">
    <citation type="submission" date="2010-12" db="EMBL/GenBank/DDBJ databases">
        <title>The Genome Sequence of Clostridium symbiosum strain WAL-14163.</title>
        <authorList>
            <person name="Earl A."/>
            <person name="Ward D."/>
            <person name="Feldgarden M."/>
            <person name="Gevers D."/>
            <person name="Finegold S.M."/>
            <person name="Summanen P.H."/>
            <person name="Molitoris D.R."/>
            <person name="Vaisanen M.L."/>
            <person name="Daigneault M."/>
            <person name="Young S.K."/>
            <person name="Zeng Q."/>
            <person name="Gargeya S."/>
            <person name="Fitzgerald M."/>
            <person name="Haas B."/>
            <person name="Abouelleil A."/>
            <person name="Alvarado L."/>
            <person name="Arachchi H.M."/>
            <person name="Berlin A."/>
            <person name="Brown A."/>
            <person name="Chapman S.B."/>
            <person name="Chen Z."/>
            <person name="Dunbar C."/>
            <person name="Freedman E."/>
            <person name="Gearin G."/>
            <person name="Gellesch M."/>
            <person name="Goldberg J."/>
            <person name="Griggs A."/>
            <person name="Gujja S."/>
            <person name="Heilman E."/>
            <person name="Heiman D."/>
            <person name="Howarth C."/>
            <person name="Larson L."/>
            <person name="Lui A."/>
            <person name="MacDonald P.J.P."/>
            <person name="Mehta T."/>
            <person name="Montmayeur A."/>
            <person name="Murphy C."/>
            <person name="Neiman D."/>
            <person name="Pearson M."/>
            <person name="Priest M."/>
            <person name="Roberts A."/>
            <person name="Saif S."/>
            <person name="Shea T."/>
            <person name="Shenoy N."/>
            <person name="Sisk P."/>
            <person name="Stolte C."/>
            <person name="Sykes S."/>
            <person name="White J."/>
            <person name="Yandava C."/>
            <person name="Nusbaum C."/>
            <person name="Birren B."/>
        </authorList>
    </citation>
    <scope>NUCLEOTIDE SEQUENCE [LARGE SCALE GENOMIC DNA]</scope>
    <source>
        <strain evidence="1 2">WAL-14163</strain>
    </source>
</reference>
<accession>E7GJX5</accession>
<dbReference type="HOGENOM" id="CLU_2536771_0_0_9"/>
<organism evidence="1 2">
    <name type="scientific">Clostridium symbiosum (strain WAL-14163)</name>
    <dbReference type="NCBI Taxonomy" id="742740"/>
    <lineage>
        <taxon>Bacteria</taxon>
        <taxon>Bacillati</taxon>
        <taxon>Bacillota</taxon>
        <taxon>Clostridia</taxon>
        <taxon>Lachnospirales</taxon>
        <taxon>Lachnospiraceae</taxon>
        <taxon>Otoolea</taxon>
    </lineage>
</organism>
<comment type="caution">
    <text evidence="1">The sequence shown here is derived from an EMBL/GenBank/DDBJ whole genome shotgun (WGS) entry which is preliminary data.</text>
</comment>